<dbReference type="Gene3D" id="1.10.3290.10">
    <property type="entry name" value="Fido-like domain"/>
    <property type="match status" value="1"/>
</dbReference>
<organism evidence="1 2">
    <name type="scientific">Chitinophaga caseinilytica</name>
    <dbReference type="NCBI Taxonomy" id="2267521"/>
    <lineage>
        <taxon>Bacteria</taxon>
        <taxon>Pseudomonadati</taxon>
        <taxon>Bacteroidota</taxon>
        <taxon>Chitinophagia</taxon>
        <taxon>Chitinophagales</taxon>
        <taxon>Chitinophagaceae</taxon>
        <taxon>Chitinophaga</taxon>
    </lineage>
</organism>
<dbReference type="InterPro" id="IPR036597">
    <property type="entry name" value="Fido-like_dom_sf"/>
</dbReference>
<dbReference type="EMBL" id="CP150096">
    <property type="protein sequence ID" value="WZN47818.1"/>
    <property type="molecule type" value="Genomic_DNA"/>
</dbReference>
<protein>
    <submittedName>
        <fullName evidence="1">Uncharacterized protein</fullName>
    </submittedName>
</protein>
<reference evidence="1 2" key="1">
    <citation type="submission" date="2024-03" db="EMBL/GenBank/DDBJ databases">
        <title>Chitinophaga caseinilytica sp. nov., a casein hydrolysing bacterium isolated from forest soil.</title>
        <authorList>
            <person name="Lee D.S."/>
            <person name="Han D.M."/>
            <person name="Baek J.H."/>
            <person name="Choi D.G."/>
            <person name="Jeon J.H."/>
            <person name="Jeon C.O."/>
        </authorList>
    </citation>
    <scope>NUCLEOTIDE SEQUENCE [LARGE SCALE GENOMIC DNA]</scope>
    <source>
        <strain evidence="1 2">KACC 19118</strain>
    </source>
</reference>
<keyword evidence="2" id="KW-1185">Reference proteome</keyword>
<sequence length="175" mass="20627">METLESLIQELKSLPPMSEENRRRLDQKIRLEFNYNSNHLEGNTLTYGETQLLLLFDKTTGNHDLREYEEMKAHDVAFEMIKQWASEPDRPLTEAGLRELHRILLVRPFWKEALTPDGQPTRREIQIGAYKSYPNSVRLQNGEIFHYATPEETPIKMGELIAWYREEEEKRAHSG</sequence>
<gene>
    <name evidence="1" type="ORF">WJU22_06475</name>
</gene>
<dbReference type="PANTHER" id="PTHR13504">
    <property type="entry name" value="FIDO DOMAIN-CONTAINING PROTEIN DDB_G0283145"/>
    <property type="match status" value="1"/>
</dbReference>
<dbReference type="InterPro" id="IPR040198">
    <property type="entry name" value="Fido_containing"/>
</dbReference>
<evidence type="ECO:0000313" key="1">
    <source>
        <dbReference type="EMBL" id="WZN47818.1"/>
    </source>
</evidence>
<dbReference type="PANTHER" id="PTHR13504:SF38">
    <property type="entry name" value="FIDO DOMAIN-CONTAINING PROTEIN"/>
    <property type="match status" value="1"/>
</dbReference>
<proteinExistence type="predicted"/>
<evidence type="ECO:0000313" key="2">
    <source>
        <dbReference type="Proteomes" id="UP001449657"/>
    </source>
</evidence>
<name>A0ABZ2Z6H9_9BACT</name>
<dbReference type="Proteomes" id="UP001449657">
    <property type="component" value="Chromosome"/>
</dbReference>
<accession>A0ABZ2Z6H9</accession>
<dbReference type="SUPFAM" id="SSF140931">
    <property type="entry name" value="Fic-like"/>
    <property type="match status" value="1"/>
</dbReference>
<dbReference type="RefSeq" id="WP_341842437.1">
    <property type="nucleotide sequence ID" value="NZ_CP149792.1"/>
</dbReference>